<dbReference type="SUPFAM" id="SSF103515">
    <property type="entry name" value="Autotransporter"/>
    <property type="match status" value="1"/>
</dbReference>
<dbReference type="Pfam" id="PF03797">
    <property type="entry name" value="Autotransporter"/>
    <property type="match status" value="1"/>
</dbReference>
<feature type="region of interest" description="Disordered" evidence="1">
    <location>
        <begin position="513"/>
        <end position="536"/>
    </location>
</feature>
<evidence type="ECO:0000256" key="1">
    <source>
        <dbReference type="SAM" id="MobiDB-lite"/>
    </source>
</evidence>
<dbReference type="InterPro" id="IPR005546">
    <property type="entry name" value="Autotransporte_beta"/>
</dbReference>
<dbReference type="InterPro" id="IPR030895">
    <property type="entry name" value="T5SS_PEPC_rpt"/>
</dbReference>
<accession>A0ABT3WJ22</accession>
<proteinExistence type="predicted"/>
<dbReference type="Gene3D" id="2.40.128.130">
    <property type="entry name" value="Autotransporter beta-domain"/>
    <property type="match status" value="1"/>
</dbReference>
<name>A0ABT3WJ22_9PROT</name>
<protein>
    <submittedName>
        <fullName evidence="3">Autotransporter domain-containing protein</fullName>
    </submittedName>
</protein>
<organism evidence="3 4">
    <name type="scientific">Bombella pluederhausensis</name>
    <dbReference type="NCBI Taxonomy" id="2967336"/>
    <lineage>
        <taxon>Bacteria</taxon>
        <taxon>Pseudomonadati</taxon>
        <taxon>Pseudomonadota</taxon>
        <taxon>Alphaproteobacteria</taxon>
        <taxon>Acetobacterales</taxon>
        <taxon>Acetobacteraceae</taxon>
        <taxon>Bombella</taxon>
    </lineage>
</organism>
<feature type="region of interest" description="Disordered" evidence="1">
    <location>
        <begin position="722"/>
        <end position="747"/>
    </location>
</feature>
<dbReference type="InterPro" id="IPR036709">
    <property type="entry name" value="Autotransporte_beta_dom_sf"/>
</dbReference>
<reference evidence="3" key="1">
    <citation type="submission" date="2022-07" db="EMBL/GenBank/DDBJ databases">
        <title>Bombella genomes.</title>
        <authorList>
            <person name="Harer L."/>
            <person name="Styblova S."/>
            <person name="Ehrmann M."/>
        </authorList>
    </citation>
    <scope>NUCLEOTIDE SEQUENCE</scope>
    <source>
        <strain evidence="3">TMW 2.2543</strain>
    </source>
</reference>
<dbReference type="PROSITE" id="PS51208">
    <property type="entry name" value="AUTOTRANSPORTER"/>
    <property type="match status" value="1"/>
</dbReference>
<dbReference type="EMBL" id="JANIDY010000004">
    <property type="protein sequence ID" value="MCX5618678.1"/>
    <property type="molecule type" value="Genomic_DNA"/>
</dbReference>
<dbReference type="Proteomes" id="UP001165576">
    <property type="component" value="Unassembled WGS sequence"/>
</dbReference>
<dbReference type="NCBIfam" id="TIGR04393">
    <property type="entry name" value="rpt_T5SS_PEPC"/>
    <property type="match status" value="2"/>
</dbReference>
<dbReference type="SMART" id="SM00869">
    <property type="entry name" value="Autotransporter"/>
    <property type="match status" value="1"/>
</dbReference>
<comment type="caution">
    <text evidence="3">The sequence shown here is derived from an EMBL/GenBank/DDBJ whole genome shotgun (WGS) entry which is preliminary data.</text>
</comment>
<keyword evidence="4" id="KW-1185">Reference proteome</keyword>
<sequence length="1302" mass="132377">MRNKLLFTAALFCVEMTPFGRIFTPAYAEDTVVSDKIGNETVDFVVAPSLPNQEIVNTGTKVYRVQGDGTNQTFSGSVRGNTDNTASLGTAGGIDVNSGDTVNNPEQTNANNLTMNGQNVYNGYTFVRGNGSLTLTGNGDRIGGIISGGETEVGLAANDSATLTVDKNGILLLRGQTDSNGKALPAYGQLVVGNGDTHYGSTPSVGQSNRLIIKNGGQVGAQTLIAGNYKDGRGDVSVIGAGNGLTVGVGGMTIGSQGQGSFSATQGGKAVVGGDLTLGAQKGGQGSATIDGTNSSLTVKNGQTIVGDQGQGSLNVQNSGSFATNGNLSVGGQKNGVGSVTVDGAGSSVAVNADQNGTVQTTVGDRGQGSLNVQNGGAFTSNGNLVVGNEAGSTGAVAVAGNNASIALNKSGDNTGNVTVGNAGNGSLTVGNQGSLTTDGNVTIGSQAGSTGNVVVGNEQNTGSDVQAKMNLTGSGSTGNLVVGQQGTGHLSVQKGGEVTAYGVSVGGQDTDGHLASNSSVNVGSDEDGASHAGGQLNIGQGGLTVGTGTGSTPLYSAGVTAGGVINNAGTVNIKSDGQLKVGGADQSVNGAGTGTLIAGDTSNGAGITSDATQVDKTNPTANGGVVMYGNGVIQNRQGSDLHVNSNVYLADGTPAGGAVRHGTFNTNQQNTYLNGKLTGTGGLEATGGGTLYVANHDNSYQGETVVSGKDTTLAVASGYGTASDSNNTSSSGITVENGARLTGNTTDNGAAAATTVEGGGTVEANWNQSSGTLNIGAAGNQGTALTMNGSAGNQSVLSVGASSTPVSSGSYITLNNVKGYSRSGSTIDTTGRSLTGSYRQLNSGLIHVNGDAQLNSATINVVKNDSQRIYDGDGYRVLTATGTVSANHDNALTGNLPNTLFLSPYLVFENQAVDVIYSRSETSFSSVATNRNERETGRALDSLSDNSAIVHAMTGINSQGEARRALTNLSGDIHASARTAMIQDSYLLEQAVLDRLADAGCDGDGTVSSHGRYDLYTRRKESQCYSDHAILWGQAYGSLGHNGGGGNAGLLHHQTAGFVMGVDTPIDDRWRLGGMIAYGHSMFNTNGASNSSGNSNNISLGSYAGSHWGRFNLRLGAFYTWNLMNTRRHVQVADFGGRQTSHYRSGTARAFTELSYKFNFGKLQFEPFLEGSYVNQYAGRFREHGVAALYGQSKDRSVGFTTFGFRFARSFQIGEMWLRAHAMAAYRRAYGSLGSSRTERFMDGGNDMSVNGVLLSRDAAVAKAGLAAKVSQHVDLDLSYIGQYGGHSVDSGATGSVNVAF</sequence>
<evidence type="ECO:0000313" key="3">
    <source>
        <dbReference type="EMBL" id="MCX5618678.1"/>
    </source>
</evidence>
<evidence type="ECO:0000313" key="4">
    <source>
        <dbReference type="Proteomes" id="UP001165576"/>
    </source>
</evidence>
<dbReference type="RefSeq" id="WP_266117188.1">
    <property type="nucleotide sequence ID" value="NZ_JANIDY010000004.1"/>
</dbReference>
<feature type="compositionally biased region" description="Polar residues" evidence="1">
    <location>
        <begin position="722"/>
        <end position="735"/>
    </location>
</feature>
<feature type="domain" description="Autotransporter" evidence="2">
    <location>
        <begin position="1025"/>
        <end position="1302"/>
    </location>
</feature>
<gene>
    <name evidence="3" type="ORF">NQF86_08400</name>
</gene>
<evidence type="ECO:0000259" key="2">
    <source>
        <dbReference type="PROSITE" id="PS51208"/>
    </source>
</evidence>